<evidence type="ECO:0000259" key="8">
    <source>
        <dbReference type="Pfam" id="PF20684"/>
    </source>
</evidence>
<dbReference type="EMBL" id="KE747834">
    <property type="protein sequence ID" value="RMZ72795.1"/>
    <property type="molecule type" value="Genomic_DNA"/>
</dbReference>
<dbReference type="InterPro" id="IPR049326">
    <property type="entry name" value="Rhodopsin_dom_fungi"/>
</dbReference>
<reference evidence="9 10" key="1">
    <citation type="journal article" date="2014" name="PLoS ONE">
        <title>De novo Genome Assembly of the Fungal Plant Pathogen Pyrenophora semeniperda.</title>
        <authorList>
            <person name="Soliai M.M."/>
            <person name="Meyer S.E."/>
            <person name="Udall J.A."/>
            <person name="Elzinga D.E."/>
            <person name="Hermansen R.A."/>
            <person name="Bodily P.M."/>
            <person name="Hart A.A."/>
            <person name="Coleman C.E."/>
        </authorList>
    </citation>
    <scope>NUCLEOTIDE SEQUENCE [LARGE SCALE GENOMIC DNA]</scope>
    <source>
        <strain evidence="9 10">CCB06</strain>
        <tissue evidence="9">Mycelium</tissue>
    </source>
</reference>
<organism evidence="9 10">
    <name type="scientific">Pyrenophora seminiperda CCB06</name>
    <dbReference type="NCBI Taxonomy" id="1302712"/>
    <lineage>
        <taxon>Eukaryota</taxon>
        <taxon>Fungi</taxon>
        <taxon>Dikarya</taxon>
        <taxon>Ascomycota</taxon>
        <taxon>Pezizomycotina</taxon>
        <taxon>Dothideomycetes</taxon>
        <taxon>Pleosporomycetidae</taxon>
        <taxon>Pleosporales</taxon>
        <taxon>Pleosporineae</taxon>
        <taxon>Pleosporaceae</taxon>
        <taxon>Pyrenophora</taxon>
    </lineage>
</organism>
<feature type="transmembrane region" description="Helical" evidence="7">
    <location>
        <begin position="88"/>
        <end position="109"/>
    </location>
</feature>
<evidence type="ECO:0000313" key="10">
    <source>
        <dbReference type="Proteomes" id="UP000265663"/>
    </source>
</evidence>
<dbReference type="Proteomes" id="UP000265663">
    <property type="component" value="Unassembled WGS sequence"/>
</dbReference>
<dbReference type="InterPro" id="IPR052337">
    <property type="entry name" value="SAT4-like"/>
</dbReference>
<evidence type="ECO:0000256" key="6">
    <source>
        <dbReference type="SAM" id="MobiDB-lite"/>
    </source>
</evidence>
<evidence type="ECO:0000256" key="4">
    <source>
        <dbReference type="ARBA" id="ARBA00023136"/>
    </source>
</evidence>
<evidence type="ECO:0000256" key="3">
    <source>
        <dbReference type="ARBA" id="ARBA00022989"/>
    </source>
</evidence>
<protein>
    <submittedName>
        <fullName evidence="9">Integral membrane</fullName>
    </submittedName>
</protein>
<accession>A0A3M7ME69</accession>
<feature type="transmembrane region" description="Helical" evidence="7">
    <location>
        <begin position="41"/>
        <end position="68"/>
    </location>
</feature>
<dbReference type="OrthoDB" id="444631at2759"/>
<keyword evidence="10" id="KW-1185">Reference proteome</keyword>
<comment type="similarity">
    <text evidence="5">Belongs to the SAT4 family.</text>
</comment>
<evidence type="ECO:0000256" key="2">
    <source>
        <dbReference type="ARBA" id="ARBA00022692"/>
    </source>
</evidence>
<evidence type="ECO:0000256" key="7">
    <source>
        <dbReference type="SAM" id="Phobius"/>
    </source>
</evidence>
<evidence type="ECO:0000313" key="9">
    <source>
        <dbReference type="EMBL" id="RMZ72795.1"/>
    </source>
</evidence>
<dbReference type="PANTHER" id="PTHR33048:SF47">
    <property type="entry name" value="INTEGRAL MEMBRANE PROTEIN-RELATED"/>
    <property type="match status" value="1"/>
</dbReference>
<feature type="transmembrane region" description="Helical" evidence="7">
    <location>
        <begin position="121"/>
        <end position="142"/>
    </location>
</feature>
<dbReference type="PANTHER" id="PTHR33048">
    <property type="entry name" value="PTH11-LIKE INTEGRAL MEMBRANE PROTEIN (AFU_ORTHOLOGUE AFUA_5G11245)"/>
    <property type="match status" value="1"/>
</dbReference>
<proteinExistence type="inferred from homology"/>
<dbReference type="AlphaFoldDB" id="A0A3M7ME69"/>
<feature type="compositionally biased region" description="Polar residues" evidence="6">
    <location>
        <begin position="267"/>
        <end position="288"/>
    </location>
</feature>
<feature type="transmembrane region" description="Helical" evidence="7">
    <location>
        <begin position="6"/>
        <end position="29"/>
    </location>
</feature>
<feature type="region of interest" description="Disordered" evidence="6">
    <location>
        <begin position="200"/>
        <end position="250"/>
    </location>
</feature>
<name>A0A3M7ME69_9PLEO</name>
<feature type="domain" description="Rhodopsin" evidence="8">
    <location>
        <begin position="4"/>
        <end position="186"/>
    </location>
</feature>
<keyword evidence="4 7" id="KW-0472">Membrane</keyword>
<sequence length="288" mass="32312">MIMLKWLFWSIIFYNISLCATKVSILLQYRRIFTVPEMRIPLALLMAFIVTWGLISLLLTTFTCVPVYAYWDVLAKPTARCIKNNSLWYMNASFNIVTDICVAFLPVRVIWNLQLARRQKVALIGVLTIGWFVCIVSILRLIVLREVFNHAEDNSYYSAPAAYWSGIEVNLAIVCASLPSLKQLIVKLIPGFSSRHSGRGYGTGASGRVPTIGTRRGRSTARQTGDFELEAGIPESPHSKMPKSPGDSAFDKNIYISRHYEAHSEQASRLSDSESQAELVVQQSNPVC</sequence>
<keyword evidence="3 7" id="KW-1133">Transmembrane helix</keyword>
<comment type="subcellular location">
    <subcellularLocation>
        <location evidence="1">Membrane</location>
        <topology evidence="1">Multi-pass membrane protein</topology>
    </subcellularLocation>
</comment>
<keyword evidence="2 7" id="KW-0812">Transmembrane</keyword>
<evidence type="ECO:0000256" key="5">
    <source>
        <dbReference type="ARBA" id="ARBA00038359"/>
    </source>
</evidence>
<dbReference type="Pfam" id="PF20684">
    <property type="entry name" value="Fung_rhodopsin"/>
    <property type="match status" value="1"/>
</dbReference>
<feature type="region of interest" description="Disordered" evidence="6">
    <location>
        <begin position="265"/>
        <end position="288"/>
    </location>
</feature>
<dbReference type="GO" id="GO:0016020">
    <property type="term" value="C:membrane"/>
    <property type="evidence" value="ECO:0007669"/>
    <property type="project" value="UniProtKB-SubCell"/>
</dbReference>
<gene>
    <name evidence="9" type="ORF">GMOD_00009841</name>
</gene>
<evidence type="ECO:0000256" key="1">
    <source>
        <dbReference type="ARBA" id="ARBA00004141"/>
    </source>
</evidence>